<name>A0A098GHK7_LEGMI</name>
<organism evidence="1 2">
    <name type="scientific">Legionella micdadei</name>
    <name type="common">Tatlockia micdadei</name>
    <dbReference type="NCBI Taxonomy" id="451"/>
    <lineage>
        <taxon>Bacteria</taxon>
        <taxon>Pseudomonadati</taxon>
        <taxon>Pseudomonadota</taxon>
        <taxon>Gammaproteobacteria</taxon>
        <taxon>Legionellales</taxon>
        <taxon>Legionellaceae</taxon>
        <taxon>Legionella</taxon>
    </lineage>
</organism>
<dbReference type="KEGG" id="tmc:LMI_2212"/>
<sequence>MLLNLVLESLIGLVAHQADQYIDINSLEIRFAQITSIILKNY</sequence>
<protein>
    <submittedName>
        <fullName evidence="1">Uncharacterized protein</fullName>
    </submittedName>
</protein>
<accession>A0A098GHK7</accession>
<proteinExistence type="predicted"/>
<dbReference type="EMBL" id="LN614830">
    <property type="protein sequence ID" value="CEG61485.1"/>
    <property type="molecule type" value="Genomic_DNA"/>
</dbReference>
<dbReference type="AlphaFoldDB" id="A0A098GHK7"/>
<evidence type="ECO:0000313" key="1">
    <source>
        <dbReference type="EMBL" id="CEG61485.1"/>
    </source>
</evidence>
<dbReference type="Proteomes" id="UP000032414">
    <property type="component" value="Chromosome I"/>
</dbReference>
<reference evidence="2" key="1">
    <citation type="submission" date="2014-09" db="EMBL/GenBank/DDBJ databases">
        <authorList>
            <person name="Gomez-Valero L."/>
        </authorList>
    </citation>
    <scope>NUCLEOTIDE SEQUENCE [LARGE SCALE GENOMIC DNA]</scope>
    <source>
        <strain evidence="2">ATCC33218</strain>
    </source>
</reference>
<dbReference type="HOGENOM" id="CLU_3259017_0_0_6"/>
<evidence type="ECO:0000313" key="2">
    <source>
        <dbReference type="Proteomes" id="UP000032414"/>
    </source>
</evidence>
<gene>
    <name evidence="1" type="ORF">LMI_2212</name>
</gene>